<protein>
    <submittedName>
        <fullName evidence="1">NiFe hydrogenase assembly chaperone HyaE</fullName>
    </submittedName>
</protein>
<organism evidence="1 2">
    <name type="scientific">Ferrimonas gelatinilytica</name>
    <dbReference type="NCBI Taxonomy" id="1255257"/>
    <lineage>
        <taxon>Bacteria</taxon>
        <taxon>Pseudomonadati</taxon>
        <taxon>Pseudomonadota</taxon>
        <taxon>Gammaproteobacteria</taxon>
        <taxon>Alteromonadales</taxon>
        <taxon>Ferrimonadaceae</taxon>
        <taxon>Ferrimonas</taxon>
    </lineage>
</organism>
<sequence>MKLRFEFHTARPVPLYGRLCNQFLRHPEVQAIGQDVDGYFIEAEGEQDTLSALADLIGRVFPLSCWLTDTRIEPIEQLRGDAVELKGVKPSLPYCQHCLDDPLSHCRHCGAQPVGDDATAARLAQLFETFTEQGEVKYRAGDNTLTLVRLDHLGAADDALLFCDPEALNHSLHINNIGIQQLGSIEKPRLLMMPRADFRQRYALPRARYRVQQSADRVTLALANRLAQSGIPAVGIRQSHPPLCLTQFGDTPVPLTLSQAPSAIATHEPPRHRASLLGLTAHWDDGRVRFQASDILAEPDPDWAAACALEGVRQQDRTPKRSAVLYLSRRHRSGLLYKDNEGEYQWLVRLPDANEAPLSPSAMLEAIRSSANGERLLTRYQEVDPEHLAALAALPQTPLSGSFQSVLALAAWFSGQSSETDPAVAGEAFLCQALRFGGQAAPRIDYGVKREAGTLVVQWQRALQACLSYRLADPDQKAGVAFGVIDSFCDFVCNWVEQLDMNIGLDELILAGDEFDNPVLLERLRLRLGKNIALRLPTDFGPGPLVTGALFVPQALAG</sequence>
<name>A0ABP9S3W8_9GAMM</name>
<keyword evidence="2" id="KW-1185">Reference proteome</keyword>
<reference evidence="2" key="1">
    <citation type="journal article" date="2019" name="Int. J. Syst. Evol. Microbiol.">
        <title>The Global Catalogue of Microorganisms (GCM) 10K type strain sequencing project: providing services to taxonomists for standard genome sequencing and annotation.</title>
        <authorList>
            <consortium name="The Broad Institute Genomics Platform"/>
            <consortium name="The Broad Institute Genome Sequencing Center for Infectious Disease"/>
            <person name="Wu L."/>
            <person name="Ma J."/>
        </authorList>
    </citation>
    <scope>NUCLEOTIDE SEQUENCE [LARGE SCALE GENOMIC DNA]</scope>
    <source>
        <strain evidence="2">JCM 18720</strain>
    </source>
</reference>
<dbReference type="EMBL" id="BAABLF010000008">
    <property type="protein sequence ID" value="GAA5190736.1"/>
    <property type="molecule type" value="Genomic_DNA"/>
</dbReference>
<proteinExistence type="predicted"/>
<dbReference type="Proteomes" id="UP001501600">
    <property type="component" value="Unassembled WGS sequence"/>
</dbReference>
<dbReference type="Gene3D" id="3.30.420.40">
    <property type="match status" value="1"/>
</dbReference>
<accession>A0ABP9S3W8</accession>
<comment type="caution">
    <text evidence="1">The sequence shown here is derived from an EMBL/GenBank/DDBJ whole genome shotgun (WGS) entry which is preliminary data.</text>
</comment>
<gene>
    <name evidence="1" type="ORF">GCM10025772_16080</name>
</gene>
<evidence type="ECO:0000313" key="2">
    <source>
        <dbReference type="Proteomes" id="UP001501600"/>
    </source>
</evidence>
<evidence type="ECO:0000313" key="1">
    <source>
        <dbReference type="EMBL" id="GAA5190736.1"/>
    </source>
</evidence>
<dbReference type="RefSeq" id="WP_345316536.1">
    <property type="nucleotide sequence ID" value="NZ_BAABLF010000008.1"/>
</dbReference>